<reference evidence="3 4" key="1">
    <citation type="journal article" date="2015" name="Front. Microbiol.">
        <title>Genome sequence of the plant growth promoting endophytic yeast Rhodotorula graminis WP1.</title>
        <authorList>
            <person name="Firrincieli A."/>
            <person name="Otillar R."/>
            <person name="Salamov A."/>
            <person name="Schmutz J."/>
            <person name="Khan Z."/>
            <person name="Redman R.S."/>
            <person name="Fleck N.D."/>
            <person name="Lindquist E."/>
            <person name="Grigoriev I.V."/>
            <person name="Doty S.L."/>
        </authorList>
    </citation>
    <scope>NUCLEOTIDE SEQUENCE [LARGE SCALE GENOMIC DNA]</scope>
    <source>
        <strain evidence="3 4">WP1</strain>
    </source>
</reference>
<feature type="compositionally biased region" description="Low complexity" evidence="1">
    <location>
        <begin position="186"/>
        <end position="211"/>
    </location>
</feature>
<dbReference type="Proteomes" id="UP000053890">
    <property type="component" value="Unassembled WGS sequence"/>
</dbReference>
<dbReference type="OrthoDB" id="79367at2759"/>
<feature type="compositionally biased region" description="Low complexity" evidence="1">
    <location>
        <begin position="90"/>
        <end position="119"/>
    </location>
</feature>
<dbReference type="InterPro" id="IPR008942">
    <property type="entry name" value="ENTH_VHS"/>
</dbReference>
<feature type="region of interest" description="Disordered" evidence="1">
    <location>
        <begin position="346"/>
        <end position="497"/>
    </location>
</feature>
<proteinExistence type="predicted"/>
<feature type="compositionally biased region" description="Low complexity" evidence="1">
    <location>
        <begin position="294"/>
        <end position="309"/>
    </location>
</feature>
<dbReference type="STRING" id="578459.A0A194S3P7"/>
<accession>A0A194S3P7</accession>
<feature type="compositionally biased region" description="Low complexity" evidence="1">
    <location>
        <begin position="448"/>
        <end position="497"/>
    </location>
</feature>
<feature type="region of interest" description="Disordered" evidence="1">
    <location>
        <begin position="74"/>
        <end position="119"/>
    </location>
</feature>
<evidence type="ECO:0000256" key="1">
    <source>
        <dbReference type="SAM" id="MobiDB-lite"/>
    </source>
</evidence>
<organism evidence="3 4">
    <name type="scientific">Rhodotorula graminis (strain WP1)</name>
    <dbReference type="NCBI Taxonomy" id="578459"/>
    <lineage>
        <taxon>Eukaryota</taxon>
        <taxon>Fungi</taxon>
        <taxon>Dikarya</taxon>
        <taxon>Basidiomycota</taxon>
        <taxon>Pucciniomycotina</taxon>
        <taxon>Microbotryomycetes</taxon>
        <taxon>Sporidiobolales</taxon>
        <taxon>Sporidiobolaceae</taxon>
        <taxon>Rhodotorula</taxon>
    </lineage>
</organism>
<gene>
    <name evidence="3" type="ORF">RHOBADRAFT_53155</name>
</gene>
<dbReference type="PROSITE" id="PS51391">
    <property type="entry name" value="CID"/>
    <property type="match status" value="1"/>
</dbReference>
<feature type="compositionally biased region" description="Low complexity" evidence="1">
    <location>
        <begin position="382"/>
        <end position="392"/>
    </location>
</feature>
<feature type="region of interest" description="Disordered" evidence="1">
    <location>
        <begin position="273"/>
        <end position="309"/>
    </location>
</feature>
<dbReference type="GeneID" id="28977144"/>
<dbReference type="InterPro" id="IPR006569">
    <property type="entry name" value="CID_dom"/>
</dbReference>
<keyword evidence="4" id="KW-1185">Reference proteome</keyword>
<feature type="compositionally biased region" description="Gly residues" evidence="1">
    <location>
        <begin position="572"/>
        <end position="595"/>
    </location>
</feature>
<evidence type="ECO:0000313" key="4">
    <source>
        <dbReference type="Proteomes" id="UP000053890"/>
    </source>
</evidence>
<dbReference type="Gene3D" id="1.25.40.90">
    <property type="match status" value="1"/>
</dbReference>
<name>A0A194S3P7_RHOGW</name>
<protein>
    <recommendedName>
        <fullName evidence="2">CID domain-containing protein</fullName>
    </recommendedName>
</protein>
<dbReference type="RefSeq" id="XP_018271179.1">
    <property type="nucleotide sequence ID" value="XM_018416696.1"/>
</dbReference>
<feature type="compositionally biased region" description="Basic and acidic residues" evidence="1">
    <location>
        <begin position="74"/>
        <end position="89"/>
    </location>
</feature>
<feature type="domain" description="CID" evidence="2">
    <location>
        <begin position="1"/>
        <end position="187"/>
    </location>
</feature>
<dbReference type="AlphaFoldDB" id="A0A194S3P7"/>
<dbReference type="EMBL" id="KQ474078">
    <property type="protein sequence ID" value="KPV75130.1"/>
    <property type="molecule type" value="Genomic_DNA"/>
</dbReference>
<evidence type="ECO:0000313" key="3">
    <source>
        <dbReference type="EMBL" id="KPV75130.1"/>
    </source>
</evidence>
<dbReference type="OMA" id="DSWENGE"/>
<feature type="compositionally biased region" description="Low complexity" evidence="1">
    <location>
        <begin position="430"/>
        <end position="439"/>
    </location>
</feature>
<dbReference type="SUPFAM" id="SSF48464">
    <property type="entry name" value="ENTH/VHS domain"/>
    <property type="match status" value="1"/>
</dbReference>
<feature type="region of interest" description="Disordered" evidence="1">
    <location>
        <begin position="563"/>
        <end position="595"/>
    </location>
</feature>
<evidence type="ECO:0000259" key="2">
    <source>
        <dbReference type="PROSITE" id="PS51391"/>
    </source>
</evidence>
<feature type="region of interest" description="Disordered" evidence="1">
    <location>
        <begin position="186"/>
        <end position="228"/>
    </location>
</feature>
<sequence>MASLEDFDRQVKGLTTKGKLSSSLLQGVVDAAIHNIQNDSRIISILYKHHKKASAANKLTSLYLVDGIAREARSRQKKIDREAKGKAREGPAQSPTTAAAGSTTPTLSPPAAASPAPAAASAGSGTYASFLKILEAGMLAKFVLDNWENGLPEHREKVRKVLDIWTKAATFSPSAMARVSQKLLAAGSSSTSTSTKTARVASPARPSLSPDLSPPPEAKPAASTASVTGGSTIPANVLALLQASTEAPLSQAAIEQKRQEEMQAEVERVLREAQMGGKSVSSTAYGSGPPPRSSYPASTSYAASSYPGPAPTYSTAPLASNPSSSTVPHLALDASQLAALQQIAGGLNGQAAPPPPPQHVAPSNGAGFGQRPGHGPPPPPQQQQQYQARQPASYDSPRGYTRSYDEAQHGYSNQHDGPPAKRPFQPAPPQQQQQQQHAARPPPPPQQHSPSHPSTSPYASPAAPVPVAAPSRAAPTPSPAPTSSAAPSSSFDPSTFDATSAHSWSTFVYALRSAHPFFVGRPTPPTMEEIMSLCAPSAMMAFGAGGGGTAEGQQGGTGMGGYEGAGERDGEAGQGEGPGGFAGADGGFAGAEGGY</sequence>